<dbReference type="GO" id="GO:0030145">
    <property type="term" value="F:manganese ion binding"/>
    <property type="evidence" value="ECO:0007669"/>
    <property type="project" value="UniProtKB-UniRule"/>
</dbReference>
<dbReference type="FunFam" id="3.90.1640.10:FF:000001">
    <property type="entry name" value="Probable manganese-dependent inorganic pyrophosphatase"/>
    <property type="match status" value="1"/>
</dbReference>
<keyword evidence="5 8" id="KW-0378">Hydrolase</keyword>
<evidence type="ECO:0000256" key="8">
    <source>
        <dbReference type="HAMAP-Rule" id="MF_00207"/>
    </source>
</evidence>
<dbReference type="Pfam" id="PF02833">
    <property type="entry name" value="DHHA2"/>
    <property type="match status" value="1"/>
</dbReference>
<dbReference type="PANTHER" id="PTHR12112">
    <property type="entry name" value="BNIP - RELATED"/>
    <property type="match status" value="1"/>
</dbReference>
<dbReference type="InterPro" id="IPR038763">
    <property type="entry name" value="DHH_sf"/>
</dbReference>
<feature type="binding site" evidence="8">
    <location>
        <position position="15"/>
    </location>
    <ligand>
        <name>Mn(2+)</name>
        <dbReference type="ChEBI" id="CHEBI:29035"/>
        <label>2</label>
    </ligand>
</feature>
<evidence type="ECO:0000256" key="4">
    <source>
        <dbReference type="ARBA" id="ARBA00022723"/>
    </source>
</evidence>
<evidence type="ECO:0000256" key="5">
    <source>
        <dbReference type="ARBA" id="ARBA00022801"/>
    </source>
</evidence>
<dbReference type="PANTHER" id="PTHR12112:SF22">
    <property type="entry name" value="MANGANESE-DEPENDENT INORGANIC PYROPHOSPHATASE-RELATED"/>
    <property type="match status" value="1"/>
</dbReference>
<gene>
    <name evidence="8" type="primary">ppaC</name>
    <name evidence="10" type="ORF">H9895_10715</name>
</gene>
<evidence type="ECO:0000259" key="9">
    <source>
        <dbReference type="SMART" id="SM01131"/>
    </source>
</evidence>
<feature type="binding site" evidence="8">
    <location>
        <position position="148"/>
    </location>
    <ligand>
        <name>Mn(2+)</name>
        <dbReference type="ChEBI" id="CHEBI:29035"/>
        <label>2</label>
    </ligand>
</feature>
<dbReference type="Gene3D" id="3.10.310.20">
    <property type="entry name" value="DHHA2 domain"/>
    <property type="match status" value="1"/>
</dbReference>
<comment type="subcellular location">
    <subcellularLocation>
        <location evidence="1 8">Cytoplasm</location>
    </subcellularLocation>
</comment>
<dbReference type="Gene3D" id="3.90.1640.10">
    <property type="entry name" value="inorganic pyrophosphatase (n-terminal core)"/>
    <property type="match status" value="1"/>
</dbReference>
<reference evidence="10" key="1">
    <citation type="journal article" date="2021" name="PeerJ">
        <title>Extensive microbial diversity within the chicken gut microbiome revealed by metagenomics and culture.</title>
        <authorList>
            <person name="Gilroy R."/>
            <person name="Ravi A."/>
            <person name="Getino M."/>
            <person name="Pursley I."/>
            <person name="Horton D.L."/>
            <person name="Alikhan N.F."/>
            <person name="Baker D."/>
            <person name="Gharbi K."/>
            <person name="Hall N."/>
            <person name="Watson M."/>
            <person name="Adriaenssens E.M."/>
            <person name="Foster-Nyarko E."/>
            <person name="Jarju S."/>
            <person name="Secka A."/>
            <person name="Antonio M."/>
            <person name="Oren A."/>
            <person name="Chaudhuri R.R."/>
            <person name="La Ragione R."/>
            <person name="Hildebrand F."/>
            <person name="Pallen M.J."/>
        </authorList>
    </citation>
    <scope>NUCLEOTIDE SEQUENCE</scope>
    <source>
        <strain evidence="10">CHK169-2315</strain>
    </source>
</reference>
<evidence type="ECO:0000313" key="11">
    <source>
        <dbReference type="Proteomes" id="UP000823937"/>
    </source>
</evidence>
<name>A0A9D1PN88_9BACI</name>
<evidence type="ECO:0000256" key="7">
    <source>
        <dbReference type="ARBA" id="ARBA00047820"/>
    </source>
</evidence>
<dbReference type="FunFam" id="3.10.310.20:FF:000001">
    <property type="entry name" value="Probable manganese-dependent inorganic pyrophosphatase"/>
    <property type="match status" value="1"/>
</dbReference>
<dbReference type="GO" id="GO:0005737">
    <property type="term" value="C:cytoplasm"/>
    <property type="evidence" value="ECO:0007669"/>
    <property type="project" value="UniProtKB-SubCell"/>
</dbReference>
<proteinExistence type="inferred from homology"/>
<comment type="catalytic activity">
    <reaction evidence="7 8">
        <text>diphosphate + H2O = 2 phosphate + H(+)</text>
        <dbReference type="Rhea" id="RHEA:24576"/>
        <dbReference type="ChEBI" id="CHEBI:15377"/>
        <dbReference type="ChEBI" id="CHEBI:15378"/>
        <dbReference type="ChEBI" id="CHEBI:33019"/>
        <dbReference type="ChEBI" id="CHEBI:43474"/>
        <dbReference type="EC" id="3.6.1.1"/>
    </reaction>
</comment>
<sequence length="307" mass="33774">MGKILVFGHKNPDTDTICSALVYADLKRALGVDAEAVRLGNVNKETEYVLNYAKVEAPRFIEKAEDVEAVILVDHNEFQQSVDNIRDVKVAEVVDHHRIANFETQDPLYFRAEPVGCTATILYKIFKENDVEISKSNALLMLSAIVSDTLLFKSPTCTDEDVKVAKALEAIADVDVNVYGLEMLKAGTDLSDKTVAELLEMDAKEFTMGSAKVEIAQVNAVDVESVYTKQAEFEAAIEKIIEEKELDLFLLVVTDILNSNSEALALGNASKNVEEAFQVQLAANRALLEGVVSRKKQIVTNLGATFQ</sequence>
<evidence type="ECO:0000256" key="1">
    <source>
        <dbReference type="ARBA" id="ARBA00004496"/>
    </source>
</evidence>
<dbReference type="Proteomes" id="UP000823937">
    <property type="component" value="Unassembled WGS sequence"/>
</dbReference>
<organism evidence="10 11">
    <name type="scientific">Candidatus Pseudogracilibacillus intestinigallinarum</name>
    <dbReference type="NCBI Taxonomy" id="2838742"/>
    <lineage>
        <taxon>Bacteria</taxon>
        <taxon>Bacillati</taxon>
        <taxon>Bacillota</taxon>
        <taxon>Bacilli</taxon>
        <taxon>Bacillales</taxon>
        <taxon>Bacillaceae</taxon>
        <taxon>Pseudogracilibacillus</taxon>
    </lineage>
</organism>
<feature type="binding site" evidence="8">
    <location>
        <position position="74"/>
    </location>
    <ligand>
        <name>Mn(2+)</name>
        <dbReference type="ChEBI" id="CHEBI:29035"/>
        <label>1</label>
    </ligand>
</feature>
<feature type="binding site" evidence="8">
    <location>
        <position position="13"/>
    </location>
    <ligand>
        <name>Mn(2+)</name>
        <dbReference type="ChEBI" id="CHEBI:29035"/>
        <label>1</label>
    </ligand>
</feature>
<comment type="cofactor">
    <cofactor evidence="8">
        <name>Mn(2+)</name>
        <dbReference type="ChEBI" id="CHEBI:29035"/>
    </cofactor>
    <text evidence="8">Binds 2 manganese ions per subunit.</text>
</comment>
<dbReference type="EMBL" id="DXHX01000153">
    <property type="protein sequence ID" value="HIV75540.1"/>
    <property type="molecule type" value="Genomic_DNA"/>
</dbReference>
<evidence type="ECO:0000256" key="6">
    <source>
        <dbReference type="ARBA" id="ARBA00023211"/>
    </source>
</evidence>
<dbReference type="NCBIfam" id="NF003877">
    <property type="entry name" value="PRK05427.1"/>
    <property type="match status" value="1"/>
</dbReference>
<comment type="caution">
    <text evidence="10">The sequence shown here is derived from an EMBL/GenBank/DDBJ whole genome shotgun (WGS) entry which is preliminary data.</text>
</comment>
<reference evidence="10" key="2">
    <citation type="submission" date="2021-04" db="EMBL/GenBank/DDBJ databases">
        <authorList>
            <person name="Gilroy R."/>
        </authorList>
    </citation>
    <scope>NUCLEOTIDE SEQUENCE</scope>
    <source>
        <strain evidence="10">CHK169-2315</strain>
    </source>
</reference>
<comment type="similarity">
    <text evidence="2 8">Belongs to the PPase class C family.</text>
</comment>
<dbReference type="InterPro" id="IPR038222">
    <property type="entry name" value="DHHA2_dom_sf"/>
</dbReference>
<dbReference type="Pfam" id="PF01368">
    <property type="entry name" value="DHH"/>
    <property type="match status" value="1"/>
</dbReference>
<dbReference type="SUPFAM" id="SSF64182">
    <property type="entry name" value="DHH phosphoesterases"/>
    <property type="match status" value="1"/>
</dbReference>
<feature type="binding site" evidence="8">
    <location>
        <position position="9"/>
    </location>
    <ligand>
        <name>Mn(2+)</name>
        <dbReference type="ChEBI" id="CHEBI:29035"/>
        <label>1</label>
    </ligand>
</feature>
<dbReference type="HAMAP" id="MF_00207">
    <property type="entry name" value="PPase_C"/>
    <property type="match status" value="1"/>
</dbReference>
<evidence type="ECO:0000256" key="2">
    <source>
        <dbReference type="ARBA" id="ARBA00007350"/>
    </source>
</evidence>
<accession>A0A9D1PN88</accession>
<dbReference type="AlphaFoldDB" id="A0A9D1PN88"/>
<keyword evidence="4 8" id="KW-0479">Metal-binding</keyword>
<feature type="binding site" evidence="8">
    <location>
        <position position="74"/>
    </location>
    <ligand>
        <name>Mn(2+)</name>
        <dbReference type="ChEBI" id="CHEBI:29035"/>
        <label>2</label>
    </ligand>
</feature>
<dbReference type="GO" id="GO:0004427">
    <property type="term" value="F:inorganic diphosphate phosphatase activity"/>
    <property type="evidence" value="ECO:0007669"/>
    <property type="project" value="UniProtKB-UniRule"/>
</dbReference>
<keyword evidence="3 8" id="KW-0963">Cytoplasm</keyword>
<feature type="binding site" evidence="8">
    <location>
        <position position="96"/>
    </location>
    <ligand>
        <name>Mn(2+)</name>
        <dbReference type="ChEBI" id="CHEBI:29035"/>
        <label>2</label>
    </ligand>
</feature>
<dbReference type="SMART" id="SM01131">
    <property type="entry name" value="DHHA2"/>
    <property type="match status" value="1"/>
</dbReference>
<dbReference type="InterPro" id="IPR004097">
    <property type="entry name" value="DHHA2"/>
</dbReference>
<dbReference type="EC" id="3.6.1.1" evidence="8"/>
<keyword evidence="6 8" id="KW-0464">Manganese</keyword>
<feature type="domain" description="DHHA2" evidence="9">
    <location>
        <begin position="180"/>
        <end position="306"/>
    </location>
</feature>
<evidence type="ECO:0000313" key="10">
    <source>
        <dbReference type="EMBL" id="HIV75540.1"/>
    </source>
</evidence>
<evidence type="ECO:0000256" key="3">
    <source>
        <dbReference type="ARBA" id="ARBA00022490"/>
    </source>
</evidence>
<dbReference type="InterPro" id="IPR001667">
    <property type="entry name" value="DDH_dom"/>
</dbReference>
<protein>
    <recommendedName>
        <fullName evidence="8">Probable manganese-dependent inorganic pyrophosphatase</fullName>
        <ecNumber evidence="8">3.6.1.1</ecNumber>
    </recommendedName>
    <alternativeName>
        <fullName evidence="8">Pyrophosphate phospho-hydrolase</fullName>
        <shortName evidence="8">PPase</shortName>
    </alternativeName>
</protein>
<dbReference type="InterPro" id="IPR022934">
    <property type="entry name" value="Mn-dep_inorganic_PyrPase"/>
</dbReference>